<comment type="similarity">
    <text evidence="2">Belongs to the RLP family.</text>
</comment>
<dbReference type="RefSeq" id="XP_015874754.4">
    <property type="nucleotide sequence ID" value="XM_016019268.4"/>
</dbReference>
<dbReference type="InterPro" id="IPR013210">
    <property type="entry name" value="LRR_N_plant-typ"/>
</dbReference>
<evidence type="ECO:0000256" key="9">
    <source>
        <dbReference type="ARBA" id="ARBA00023136"/>
    </source>
</evidence>
<keyword evidence="8 12" id="KW-1133">Transmembrane helix</keyword>
<evidence type="ECO:0000256" key="5">
    <source>
        <dbReference type="ARBA" id="ARBA00022692"/>
    </source>
</evidence>
<keyword evidence="9 12" id="KW-0472">Membrane</keyword>
<dbReference type="Pfam" id="PF13855">
    <property type="entry name" value="LRR_8"/>
    <property type="match status" value="3"/>
</dbReference>
<dbReference type="KEGG" id="zju:107411650"/>
<dbReference type="FunCoup" id="A0A6P3ZMF6">
    <property type="interactions" value="294"/>
</dbReference>
<keyword evidence="3" id="KW-1003">Cell membrane</keyword>
<proteinExistence type="inferred from homology"/>
<dbReference type="Pfam" id="PF00560">
    <property type="entry name" value="LRR_1"/>
    <property type="match status" value="10"/>
</dbReference>
<keyword evidence="11" id="KW-0325">Glycoprotein</keyword>
<feature type="transmembrane region" description="Helical" evidence="12">
    <location>
        <begin position="7"/>
        <end position="25"/>
    </location>
</feature>
<gene>
    <name evidence="15" type="primary">LOC107411650</name>
</gene>
<dbReference type="InterPro" id="IPR003591">
    <property type="entry name" value="Leu-rich_rpt_typical-subtyp"/>
</dbReference>
<accession>A0A6P3ZMF6</accession>
<reference evidence="15" key="1">
    <citation type="submission" date="2025-08" db="UniProtKB">
        <authorList>
            <consortium name="RefSeq"/>
        </authorList>
    </citation>
    <scope>IDENTIFICATION</scope>
    <source>
        <tissue evidence="15">Seedling</tissue>
    </source>
</reference>
<evidence type="ECO:0000256" key="8">
    <source>
        <dbReference type="ARBA" id="ARBA00022989"/>
    </source>
</evidence>
<dbReference type="Pfam" id="PF08263">
    <property type="entry name" value="LRRNT_2"/>
    <property type="match status" value="1"/>
</dbReference>
<dbReference type="PROSITE" id="PS51257">
    <property type="entry name" value="PROKAR_LIPOPROTEIN"/>
    <property type="match status" value="1"/>
</dbReference>
<evidence type="ECO:0000313" key="15">
    <source>
        <dbReference type="RefSeq" id="XP_015874754.4"/>
    </source>
</evidence>
<evidence type="ECO:0000256" key="10">
    <source>
        <dbReference type="ARBA" id="ARBA00023170"/>
    </source>
</evidence>
<organism evidence="14 15">
    <name type="scientific">Ziziphus jujuba</name>
    <name type="common">Chinese jujube</name>
    <name type="synonym">Ziziphus sativa</name>
    <dbReference type="NCBI Taxonomy" id="326968"/>
    <lineage>
        <taxon>Eukaryota</taxon>
        <taxon>Viridiplantae</taxon>
        <taxon>Streptophyta</taxon>
        <taxon>Embryophyta</taxon>
        <taxon>Tracheophyta</taxon>
        <taxon>Spermatophyta</taxon>
        <taxon>Magnoliopsida</taxon>
        <taxon>eudicotyledons</taxon>
        <taxon>Gunneridae</taxon>
        <taxon>Pentapetalae</taxon>
        <taxon>rosids</taxon>
        <taxon>fabids</taxon>
        <taxon>Rosales</taxon>
        <taxon>Rhamnaceae</taxon>
        <taxon>Paliureae</taxon>
        <taxon>Ziziphus</taxon>
    </lineage>
</organism>
<dbReference type="GO" id="GO:0005886">
    <property type="term" value="C:plasma membrane"/>
    <property type="evidence" value="ECO:0007669"/>
    <property type="project" value="UniProtKB-SubCell"/>
</dbReference>
<dbReference type="AlphaFoldDB" id="A0A6P3ZMF6"/>
<dbReference type="InterPro" id="IPR001611">
    <property type="entry name" value="Leu-rich_rpt"/>
</dbReference>
<keyword evidence="14" id="KW-1185">Reference proteome</keyword>
<keyword evidence="5 12" id="KW-0812">Transmembrane</keyword>
<keyword evidence="6" id="KW-0732">Signal</keyword>
<dbReference type="InterPro" id="IPR032675">
    <property type="entry name" value="LRR_dom_sf"/>
</dbReference>
<protein>
    <submittedName>
        <fullName evidence="15">Receptor-like protein 6</fullName>
    </submittedName>
</protein>
<dbReference type="Proteomes" id="UP001652623">
    <property type="component" value="Chromosome 10"/>
</dbReference>
<dbReference type="Gene3D" id="3.80.10.10">
    <property type="entry name" value="Ribonuclease Inhibitor"/>
    <property type="match status" value="3"/>
</dbReference>
<evidence type="ECO:0000313" key="14">
    <source>
        <dbReference type="Proteomes" id="UP001652623"/>
    </source>
</evidence>
<dbReference type="PRINTS" id="PR00019">
    <property type="entry name" value="LEURICHRPT"/>
</dbReference>
<evidence type="ECO:0000256" key="1">
    <source>
        <dbReference type="ARBA" id="ARBA00004251"/>
    </source>
</evidence>
<feature type="transmembrane region" description="Helical" evidence="12">
    <location>
        <begin position="1048"/>
        <end position="1072"/>
    </location>
</feature>
<evidence type="ECO:0000256" key="3">
    <source>
        <dbReference type="ARBA" id="ARBA00022475"/>
    </source>
</evidence>
<dbReference type="InParanoid" id="A0A6P3ZMF6"/>
<keyword evidence="4" id="KW-0433">Leucine-rich repeat</keyword>
<evidence type="ECO:0000256" key="7">
    <source>
        <dbReference type="ARBA" id="ARBA00022737"/>
    </source>
</evidence>
<evidence type="ECO:0000259" key="13">
    <source>
        <dbReference type="Pfam" id="PF08263"/>
    </source>
</evidence>
<feature type="domain" description="Leucine-rich repeat-containing N-terminal plant-type" evidence="13">
    <location>
        <begin position="96"/>
        <end position="118"/>
    </location>
</feature>
<sequence length="1093" mass="122841">MERTHQFLLFYVVVISCSTFFTHSLNSSTTTFSCLPQQASVLLQLKQEFTLKEPEMFYTERSLNPNLTMDPHFNWNPYLNLDPYLSLPPYISWHRKHPQMSDWKAGSDCCLWEGVKCNMATGHVVSLDLSGGWLHGPLSSNSSLFRLLHLQYLDLAYNDFASSPIPSALGKLSRLTHLNLSSSEFSGQIPSEISMLTNLMSLDLSYTYGRGLYVREGELGRLIKNMTNLRLLNLDQVDLSSSLVPPQSMANLSFLTHLSFRDCALYGEFPKNIFRMPNIQFVDLSLNVDLTGSLPEFNSSSNLKWLIISTTQFSGKLPDSIGNLKSLNVLNLSRSLFSGTVPSSFSNLSKLVDVDLSSNFFKGQFPSTLGNLPKLTSLRLDDNEFGGELPSSIKNLPQLQYLNLGKNNFGGQISTSLGNLTQLTYLNISQNSFHGKFPNPVSFPNRIEYIDFGYNNLTGSIPSYNLNLSFLSYLDLSNNLFTGVIPWSLFAMPSLTSLRLDHNQFTDLNISNSSLLDTLSLSGNKFNGHIPSSISKFKKLSELRLDSNNLSGNVDFGIFSELSNLRILNLSFNSRLSVANTSMDSTIIPQFHELYLSSCNLSVFPEFLKAQDELECLDLSSNRIGGPMPKWFFGIGTKSLRRLNLSHNFISGWEEAQLLFFSWKAIEILDLRSNKFQGPLVVPPMSIRVFLISNNNLVGGIDPLFCKLKNLQVLDASKNHLSGTIPQCSDKLGILILKLANNNFHGNIPRLCSGESQDLETLDLSYNQLYGKIPRSLIKCKKLSVLKLGHNKLNDTFPFWLQDLTQLQVLILCCNKLHGSIWHSRNFSQFVMLRTIDLSHNDFTGKIPSEYFRNWTSMIAKVSQKHDDLAVTIKVIWRVERPIAEYEKNSVNMTNKGQEMEFVDTLPLFISMDLSDNKFYGEIPSTLWDLKSLVMLNLSRNSFTGRIPPSLGNLKELQSLDLSNNMLYGKIPQELEILTFLSFLNLSHNRLEGAIPQGGQVTTFGTSSFEGNLGLCGLPLSTKCTPTPPSTPTNNDHDFQKSDSIFDFGWKVVAVGYGCGLLVGFMVGHVITSRRPNLISKMFRVRLQTRRLR</sequence>
<dbReference type="InterPro" id="IPR046956">
    <property type="entry name" value="RLP23-like"/>
</dbReference>
<evidence type="ECO:0000256" key="12">
    <source>
        <dbReference type="SAM" id="Phobius"/>
    </source>
</evidence>
<evidence type="ECO:0000256" key="6">
    <source>
        <dbReference type="ARBA" id="ARBA00022729"/>
    </source>
</evidence>
<evidence type="ECO:0000256" key="11">
    <source>
        <dbReference type="ARBA" id="ARBA00023180"/>
    </source>
</evidence>
<comment type="subcellular location">
    <subcellularLocation>
        <location evidence="1">Cell membrane</location>
        <topology evidence="1">Single-pass type I membrane protein</topology>
    </subcellularLocation>
</comment>
<dbReference type="PROSITE" id="PS51450">
    <property type="entry name" value="LRR"/>
    <property type="match status" value="1"/>
</dbReference>
<dbReference type="SUPFAM" id="SSF52058">
    <property type="entry name" value="L domain-like"/>
    <property type="match status" value="3"/>
</dbReference>
<dbReference type="PANTHER" id="PTHR48061">
    <property type="entry name" value="LEUCINE-RICH REPEAT RECEPTOR PROTEIN KINASE EMS1-LIKE-RELATED"/>
    <property type="match status" value="1"/>
</dbReference>
<keyword evidence="7" id="KW-0677">Repeat</keyword>
<dbReference type="GeneID" id="107411650"/>
<evidence type="ECO:0000256" key="4">
    <source>
        <dbReference type="ARBA" id="ARBA00022614"/>
    </source>
</evidence>
<dbReference type="PANTHER" id="PTHR48061:SF12">
    <property type="entry name" value="DISEASE RESISTANCE LIKE PROTEIN"/>
    <property type="match status" value="1"/>
</dbReference>
<evidence type="ECO:0000256" key="2">
    <source>
        <dbReference type="ARBA" id="ARBA00009592"/>
    </source>
</evidence>
<name>A0A6P3ZMF6_ZIZJJ</name>
<keyword evidence="10" id="KW-0675">Receptor</keyword>
<dbReference type="SMART" id="SM00369">
    <property type="entry name" value="LRR_TYP"/>
    <property type="match status" value="11"/>
</dbReference>